<keyword evidence="9" id="KW-0966">Cell projection</keyword>
<feature type="region of interest" description="Disordered" evidence="13">
    <location>
        <begin position="383"/>
        <end position="402"/>
    </location>
</feature>
<dbReference type="InterPro" id="IPR042815">
    <property type="entry name" value="DRC10"/>
</dbReference>
<evidence type="ECO:0000256" key="10">
    <source>
        <dbReference type="ARBA" id="ARBA00032180"/>
    </source>
</evidence>
<evidence type="ECO:0000313" key="16">
    <source>
        <dbReference type="RefSeq" id="NP_001373647.1"/>
    </source>
</evidence>
<feature type="region of interest" description="Disordered" evidence="13">
    <location>
        <begin position="237"/>
        <end position="260"/>
    </location>
</feature>
<dbReference type="PhylomeDB" id="F6P8U0"/>
<gene>
    <name evidence="17" type="primary">drc10</name>
    <name evidence="14 16" type="synonym">iqcd</name>
    <name evidence="16" type="synonym">si:dkey-125i10.6</name>
</gene>
<dbReference type="STRING" id="7955.ENSDARP00000051530"/>
<dbReference type="PANTHER" id="PTHR31598:SF1">
    <property type="entry name" value="DYNEIN REGULATORY COMPLEX PROTEIN 10"/>
    <property type="match status" value="1"/>
</dbReference>
<evidence type="ECO:0000256" key="6">
    <source>
        <dbReference type="ARBA" id="ARBA00022846"/>
    </source>
</evidence>
<dbReference type="ZFIN" id="ZDB-GENE-060526-200">
    <property type="gene designation" value="drc10"/>
</dbReference>
<dbReference type="SMART" id="SM00015">
    <property type="entry name" value="IQ"/>
    <property type="match status" value="1"/>
</dbReference>
<dbReference type="EMBL" id="BX640539">
    <property type="status" value="NOT_ANNOTATED_CDS"/>
    <property type="molecule type" value="Genomic_DNA"/>
</dbReference>
<comment type="subcellular location">
    <subcellularLocation>
        <location evidence="2">Cytoplasm</location>
        <location evidence="2">Cytoskeleton</location>
        <location evidence="2">Flagellum axoneme</location>
    </subcellularLocation>
</comment>
<evidence type="ECO:0000256" key="13">
    <source>
        <dbReference type="SAM" id="MobiDB-lite"/>
    </source>
</evidence>
<evidence type="ECO:0000313" key="14">
    <source>
        <dbReference type="Ensembl" id="ENSDARP00000051530"/>
    </source>
</evidence>
<evidence type="ECO:0000256" key="4">
    <source>
        <dbReference type="ARBA" id="ARBA00021752"/>
    </source>
</evidence>
<dbReference type="GeneTree" id="ENSGT00730000111354"/>
<evidence type="ECO:0000256" key="11">
    <source>
        <dbReference type="ARBA" id="ARBA00046836"/>
    </source>
</evidence>
<reference evidence="16" key="4">
    <citation type="submission" date="2025-04" db="UniProtKB">
        <authorList>
            <consortium name="RefSeq"/>
        </authorList>
    </citation>
    <scope>IDENTIFICATION</scope>
    <source>
        <strain evidence="16">Tuebingen</strain>
    </source>
</reference>
<evidence type="ECO:0000256" key="7">
    <source>
        <dbReference type="ARBA" id="ARBA00023069"/>
    </source>
</evidence>
<evidence type="ECO:0007829" key="18">
    <source>
        <dbReference type="PeptideAtlas" id="F6P8U0"/>
    </source>
</evidence>
<dbReference type="Ensembl" id="ENSDART00000051531.4">
    <property type="protein sequence ID" value="ENSDARP00000051530.3"/>
    <property type="gene ID" value="ENSDARG00000035551.8"/>
</dbReference>
<reference evidence="16" key="3">
    <citation type="journal article" date="2015" name="Nat. Commun.">
        <title>RFX transcription factors are essential for hearing in mice.</title>
        <authorList>
            <person name="Elkon R."/>
            <person name="Milon B."/>
            <person name="Morrison L."/>
            <person name="Shah M."/>
            <person name="Vijayakumar S."/>
            <person name="Racherla M."/>
            <person name="Leitch C.C."/>
            <person name="Silipino L."/>
            <person name="Hadi S."/>
            <person name="Weiss-Gayet M."/>
            <person name="Barras E."/>
            <person name="Schmid C.D."/>
            <person name="Ait-Lounis A."/>
            <person name="Barnes A."/>
            <person name="Song Y."/>
            <person name="Eisenman D.J."/>
            <person name="Eliyahu E."/>
            <person name="Frolenkov G.I."/>
            <person name="Strome S.E."/>
            <person name="Durand B."/>
            <person name="Zaghloul N.A."/>
            <person name="Jones S.M."/>
            <person name="Reith W."/>
            <person name="Hertzano R."/>
        </authorList>
    </citation>
    <scope>NUCLEOTIDE SEQUENCE</scope>
    <source>
        <strain evidence="16">Tuebingen</strain>
    </source>
</reference>
<comment type="function">
    <text evidence="1">Component of the nexin-dynein regulatory complex (N-DRC), a key regulator of ciliary/flagellar motility which maintains the alignment and integrity of the distal axoneme and regulates microtubule sliding in motile axonemes.</text>
</comment>
<keyword evidence="7" id="KW-0969">Cilium</keyword>
<feature type="coiled-coil region" evidence="12">
    <location>
        <begin position="183"/>
        <end position="221"/>
    </location>
</feature>
<sequence length="402" mass="46289">MMDVDAATIPNKTKADSPKTINPSRKVLSCREAKLILGVLDECIHQMETASLLPTLLKSSEALSLSLEEEVVKALKEHQKLEEKYQSIALDGNHDQNELQVEKAKSAKLVQDSFRKIIRLLRATPTTKVVLKRIEPNTTGEMGSQKIRNGLCELREVVLERLLTTPAEEKESRKMMLEVSQRHSANQKLIEALEKEVAEANKNKDAEISTLNNKVLQLRRTLHQMGKGLEEFVMRTQQDAEKQSHSDRKTSDGKRARLQQEASQLRTQLNNAIKASRGREQDLRKEKYKEETEIENLIQKYDAEIGEKQTELEEMTRMHEEDQMELTELEKRFDTLDLEYSQIMEERQEAQELREQQERERQIQSQAATVIQAYWRGFCVRKAKKVSAKPKKGKKGKGKKGK</sequence>
<reference evidence="14 15" key="2">
    <citation type="journal article" date="2013" name="Nature">
        <title>The zebrafish reference genome sequence and its relationship to the human genome.</title>
        <authorList>
            <consortium name="Genome Reference Consortium Zebrafish"/>
            <person name="Howe K."/>
            <person name="Clark M.D."/>
            <person name="Torroja C.F."/>
            <person name="Torrance J."/>
            <person name="Berthelot C."/>
            <person name="Muffato M."/>
            <person name="Collins J.E."/>
            <person name="Humphray S."/>
            <person name="McLaren K."/>
            <person name="Matthews L."/>
            <person name="McLaren S."/>
            <person name="Sealy I."/>
            <person name="Caccamo M."/>
            <person name="Churcher C."/>
            <person name="Scott C."/>
            <person name="Barrett J.C."/>
            <person name="Koch R."/>
            <person name="Rauch G.J."/>
            <person name="White S."/>
            <person name="Chow W."/>
            <person name="Kilian B."/>
            <person name="Quintais L.T."/>
            <person name="Guerra-Assuncao J.A."/>
            <person name="Zhou Y."/>
            <person name="Gu Y."/>
            <person name="Yen J."/>
            <person name="Vogel J.H."/>
            <person name="Eyre T."/>
            <person name="Redmond S."/>
            <person name="Banerjee R."/>
            <person name="Chi J."/>
            <person name="Fu B."/>
            <person name="Langley E."/>
            <person name="Maguire S.F."/>
            <person name="Laird G.K."/>
            <person name="Lloyd D."/>
            <person name="Kenyon E."/>
            <person name="Donaldson S."/>
            <person name="Sehra H."/>
            <person name="Almeida-King J."/>
            <person name="Loveland J."/>
            <person name="Trevanion S."/>
            <person name="Jones M."/>
            <person name="Quail M."/>
            <person name="Willey D."/>
            <person name="Hunt A."/>
            <person name="Burton J."/>
            <person name="Sims S."/>
            <person name="McLay K."/>
            <person name="Plumb B."/>
            <person name="Davis J."/>
            <person name="Clee C."/>
            <person name="Oliver K."/>
            <person name="Clark R."/>
            <person name="Riddle C."/>
            <person name="Elliot D."/>
            <person name="Eliott D."/>
            <person name="Threadgold G."/>
            <person name="Harden G."/>
            <person name="Ware D."/>
            <person name="Begum S."/>
            <person name="Mortimore B."/>
            <person name="Mortimer B."/>
            <person name="Kerry G."/>
            <person name="Heath P."/>
            <person name="Phillimore B."/>
            <person name="Tracey A."/>
            <person name="Corby N."/>
            <person name="Dunn M."/>
            <person name="Johnson C."/>
            <person name="Wood J."/>
            <person name="Clark S."/>
            <person name="Pelan S."/>
            <person name="Griffiths G."/>
            <person name="Smith M."/>
            <person name="Glithero R."/>
            <person name="Howden P."/>
            <person name="Barker N."/>
            <person name="Lloyd C."/>
            <person name="Stevens C."/>
            <person name="Harley J."/>
            <person name="Holt K."/>
            <person name="Panagiotidis G."/>
            <person name="Lovell J."/>
            <person name="Beasley H."/>
            <person name="Henderson C."/>
            <person name="Gordon D."/>
            <person name="Auger K."/>
            <person name="Wright D."/>
            <person name="Collins J."/>
            <person name="Raisen C."/>
            <person name="Dyer L."/>
            <person name="Leung K."/>
            <person name="Robertson L."/>
            <person name="Ambridge K."/>
            <person name="Leongamornlert D."/>
            <person name="McGuire S."/>
            <person name="Gilderthorp R."/>
            <person name="Griffiths C."/>
            <person name="Manthravadi D."/>
            <person name="Nichol S."/>
            <person name="Barker G."/>
            <person name="Whitehead S."/>
            <person name="Kay M."/>
            <person name="Brown J."/>
            <person name="Murnane C."/>
            <person name="Gray E."/>
            <person name="Humphries M."/>
            <person name="Sycamore N."/>
            <person name="Barker D."/>
            <person name="Saunders D."/>
            <person name="Wallis J."/>
            <person name="Babbage A."/>
            <person name="Hammond S."/>
            <person name="Mashreghi-Mohammadi M."/>
            <person name="Barr L."/>
            <person name="Martin S."/>
            <person name="Wray P."/>
            <person name="Ellington A."/>
            <person name="Matthews N."/>
            <person name="Ellwood M."/>
            <person name="Woodmansey R."/>
            <person name="Clark G."/>
            <person name="Cooper J."/>
            <person name="Cooper J."/>
            <person name="Tromans A."/>
            <person name="Grafham D."/>
            <person name="Skuce C."/>
            <person name="Pandian R."/>
            <person name="Andrews R."/>
            <person name="Harrison E."/>
            <person name="Kimberley A."/>
            <person name="Garnett J."/>
            <person name="Fosker N."/>
            <person name="Hall R."/>
            <person name="Garner P."/>
            <person name="Kelly D."/>
            <person name="Bird C."/>
            <person name="Palmer S."/>
            <person name="Gehring I."/>
            <person name="Berger A."/>
            <person name="Dooley C.M."/>
            <person name="Ersan-Urun Z."/>
            <person name="Eser C."/>
            <person name="Geiger H."/>
            <person name="Geisler M."/>
            <person name="Karotki L."/>
            <person name="Kirn A."/>
            <person name="Konantz J."/>
            <person name="Konantz M."/>
            <person name="Oberlander M."/>
            <person name="Rudolph-Geiger S."/>
            <person name="Teucke M."/>
            <person name="Lanz C."/>
            <person name="Raddatz G."/>
            <person name="Osoegawa K."/>
            <person name="Zhu B."/>
            <person name="Rapp A."/>
            <person name="Widaa S."/>
            <person name="Langford C."/>
            <person name="Yang F."/>
            <person name="Schuster S.C."/>
            <person name="Carter N.P."/>
            <person name="Harrow J."/>
            <person name="Ning Z."/>
            <person name="Herrero J."/>
            <person name="Searle S.M."/>
            <person name="Enright A."/>
            <person name="Geisler R."/>
            <person name="Plasterk R.H."/>
            <person name="Lee C."/>
            <person name="Westerfield M."/>
            <person name="de Jong P.J."/>
            <person name="Zon L.I."/>
            <person name="Postlethwait J.H."/>
            <person name="Nusslein-Volhard C."/>
            <person name="Hubbard T.J."/>
            <person name="Roest Crollius H."/>
            <person name="Rogers J."/>
            <person name="Stemple D.L."/>
        </authorList>
    </citation>
    <scope>NUCLEOTIDE SEQUENCE [LARGE SCALE GENOMIC DNA]</scope>
    <source>
        <strain evidence="14 15">Tuebingen</strain>
    </source>
</reference>
<evidence type="ECO:0000256" key="8">
    <source>
        <dbReference type="ARBA" id="ARBA00023212"/>
    </source>
</evidence>
<evidence type="ECO:0000256" key="1">
    <source>
        <dbReference type="ARBA" id="ARBA00003029"/>
    </source>
</evidence>
<keyword evidence="15" id="KW-1185">Reference proteome</keyword>
<dbReference type="RefSeq" id="NP_001373647.1">
    <property type="nucleotide sequence ID" value="NM_001386718.1"/>
</dbReference>
<evidence type="ECO:0000256" key="5">
    <source>
        <dbReference type="ARBA" id="ARBA00022490"/>
    </source>
</evidence>
<feature type="region of interest" description="Disordered" evidence="13">
    <location>
        <begin position="1"/>
        <end position="23"/>
    </location>
</feature>
<reference evidence="14" key="1">
    <citation type="submission" date="2011-07" db="UniProtKB">
        <authorList>
            <consortium name="Ensembl"/>
        </authorList>
    </citation>
    <scope>IDENTIFICATION</scope>
    <source>
        <strain evidence="14">Tuebingen</strain>
    </source>
</reference>
<dbReference type="Gene3D" id="1.20.5.190">
    <property type="match status" value="1"/>
</dbReference>
<dbReference type="CDD" id="cd23767">
    <property type="entry name" value="IQCD"/>
    <property type="match status" value="1"/>
</dbReference>
<dbReference type="PROSITE" id="PS50096">
    <property type="entry name" value="IQ"/>
    <property type="match status" value="1"/>
</dbReference>
<dbReference type="SMR" id="F6P8U0"/>
<keyword evidence="5" id="KW-0963">Cytoplasm</keyword>
<comment type="subunit">
    <text evidence="11">Component of the nexin-dynein regulatory complex (N-DRC). Interacts with CFAP52.</text>
</comment>
<dbReference type="PaxDb" id="7955-ENSDARP00000051530"/>
<organism evidence="14">
    <name type="scientific">Danio rerio</name>
    <name type="common">Zebrafish</name>
    <name type="synonym">Brachydanio rerio</name>
    <dbReference type="NCBI Taxonomy" id="7955"/>
    <lineage>
        <taxon>Eukaryota</taxon>
        <taxon>Metazoa</taxon>
        <taxon>Chordata</taxon>
        <taxon>Craniata</taxon>
        <taxon>Vertebrata</taxon>
        <taxon>Euteleostomi</taxon>
        <taxon>Actinopterygii</taxon>
        <taxon>Neopterygii</taxon>
        <taxon>Teleostei</taxon>
        <taxon>Ostariophysi</taxon>
        <taxon>Cypriniformes</taxon>
        <taxon>Danionidae</taxon>
        <taxon>Danioninae</taxon>
        <taxon>Danio</taxon>
    </lineage>
</organism>
<dbReference type="OMA" id="AKIQKYW"/>
<dbReference type="Proteomes" id="UP000000437">
    <property type="component" value="Chromosome 5"/>
</dbReference>
<dbReference type="KEGG" id="dre:553445"/>
<keyword evidence="8" id="KW-0206">Cytoskeleton</keyword>
<dbReference type="AlphaFoldDB" id="F6P8U0"/>
<evidence type="ECO:0000256" key="12">
    <source>
        <dbReference type="SAM" id="Coils"/>
    </source>
</evidence>
<dbReference type="InterPro" id="IPR000048">
    <property type="entry name" value="IQ_motif_EF-hand-BS"/>
</dbReference>
<dbReference type="EMBL" id="BX640521">
    <property type="status" value="NOT_ANNOTATED_CDS"/>
    <property type="molecule type" value="Genomic_DNA"/>
</dbReference>
<protein>
    <recommendedName>
        <fullName evidence="4">Dynein regulatory complex protein 10</fullName>
    </recommendedName>
    <alternativeName>
        <fullName evidence="10">IQ domain-containing protein D</fullName>
    </alternativeName>
</protein>
<feature type="compositionally biased region" description="Basic and acidic residues" evidence="13">
    <location>
        <begin position="237"/>
        <end position="255"/>
    </location>
</feature>
<evidence type="ECO:0000256" key="3">
    <source>
        <dbReference type="ARBA" id="ARBA00009071"/>
    </source>
</evidence>
<dbReference type="OrthoDB" id="536093at2759"/>
<dbReference type="AGR" id="ZFIN:ZDB-GENE-060526-200"/>
<evidence type="ECO:0000313" key="17">
    <source>
        <dbReference type="ZFIN" id="ZDB-GENE-060526-200"/>
    </source>
</evidence>
<dbReference type="PANTHER" id="PTHR31598">
    <property type="entry name" value="IQ DOMAIN-CONTAINING PROTEIN D"/>
    <property type="match status" value="1"/>
</dbReference>
<keyword evidence="18" id="KW-1267">Proteomics identification</keyword>
<evidence type="ECO:0000256" key="2">
    <source>
        <dbReference type="ARBA" id="ARBA00004611"/>
    </source>
</evidence>
<keyword evidence="6" id="KW-0282">Flagellum</keyword>
<evidence type="ECO:0000256" key="9">
    <source>
        <dbReference type="ARBA" id="ARBA00023273"/>
    </source>
</evidence>
<keyword evidence="12" id="KW-0175">Coiled coil</keyword>
<dbReference type="CTD" id="115811"/>
<accession>F6P8U0</accession>
<proteinExistence type="evidence at protein level"/>
<dbReference type="Bgee" id="ENSDARG00000035551">
    <property type="expression patterns" value="Expressed in testis and 18 other cell types or tissues"/>
</dbReference>
<comment type="similarity">
    <text evidence="3">Belongs to the DRC10 family.</text>
</comment>
<accession>A0A8M6Z0R8</accession>
<name>F6P8U0_DANRE</name>
<evidence type="ECO:0000313" key="15">
    <source>
        <dbReference type="Proteomes" id="UP000000437"/>
    </source>
</evidence>